<evidence type="ECO:0000313" key="4">
    <source>
        <dbReference type="Proteomes" id="UP001142400"/>
    </source>
</evidence>
<accession>A0A9X2RVL7</accession>
<dbReference type="Gene3D" id="3.30.565.10">
    <property type="entry name" value="Histidine kinase-like ATPase, C-terminal domain"/>
    <property type="match status" value="1"/>
</dbReference>
<dbReference type="Pfam" id="PF13581">
    <property type="entry name" value="HATPase_c_2"/>
    <property type="match status" value="1"/>
</dbReference>
<keyword evidence="3" id="KW-0547">Nucleotide-binding</keyword>
<evidence type="ECO:0000313" key="3">
    <source>
        <dbReference type="EMBL" id="MCQ8829874.1"/>
    </source>
</evidence>
<sequence length="147" mass="16203">MSTVEVERPAVRDSFRLSVPNDLSAPKIARDMVAYLLVLTGHSNVADTARILVSEVVTNVHQHTTTLTVHIDVSVKPARVSVAVWDDKPHTCPVVRTVSSHEERGRGLRLVTELSAAWGVAWSDDPNQKSKRVWFSLTEPNREGTAA</sequence>
<keyword evidence="1" id="KW-0808">Transferase</keyword>
<keyword evidence="4" id="KW-1185">Reference proteome</keyword>
<dbReference type="GO" id="GO:0004674">
    <property type="term" value="F:protein serine/threonine kinase activity"/>
    <property type="evidence" value="ECO:0007669"/>
    <property type="project" value="UniProtKB-KW"/>
</dbReference>
<name>A0A9X2RVL7_STRMQ</name>
<dbReference type="Proteomes" id="UP001142400">
    <property type="component" value="Unassembled WGS sequence"/>
</dbReference>
<dbReference type="EMBL" id="JANIIC010000011">
    <property type="protein sequence ID" value="MCQ8829874.1"/>
    <property type="molecule type" value="Genomic_DNA"/>
</dbReference>
<evidence type="ECO:0000256" key="1">
    <source>
        <dbReference type="ARBA" id="ARBA00022527"/>
    </source>
</evidence>
<dbReference type="InterPro" id="IPR036890">
    <property type="entry name" value="HATPase_C_sf"/>
</dbReference>
<keyword evidence="3" id="KW-0067">ATP-binding</keyword>
<dbReference type="CDD" id="cd16936">
    <property type="entry name" value="HATPase_RsbW-like"/>
    <property type="match status" value="1"/>
</dbReference>
<dbReference type="GO" id="GO:0005524">
    <property type="term" value="F:ATP binding"/>
    <property type="evidence" value="ECO:0007669"/>
    <property type="project" value="UniProtKB-KW"/>
</dbReference>
<proteinExistence type="predicted"/>
<gene>
    <name evidence="3" type="ORF">NQU54_12440</name>
</gene>
<reference evidence="3" key="1">
    <citation type="submission" date="2022-06" db="EMBL/GenBank/DDBJ databases">
        <title>WGS of actinobacteria.</title>
        <authorList>
            <person name="Thawai C."/>
        </authorList>
    </citation>
    <scope>NUCLEOTIDE SEQUENCE</scope>
    <source>
        <strain evidence="3">DSM 42010</strain>
    </source>
</reference>
<comment type="caution">
    <text evidence="3">The sequence shown here is derived from an EMBL/GenBank/DDBJ whole genome shotgun (WGS) entry which is preliminary data.</text>
</comment>
<organism evidence="3 4">
    <name type="scientific">Streptomyces malaysiensis subsp. samsunensis</name>
    <dbReference type="NCBI Taxonomy" id="459658"/>
    <lineage>
        <taxon>Bacteria</taxon>
        <taxon>Bacillati</taxon>
        <taxon>Actinomycetota</taxon>
        <taxon>Actinomycetes</taxon>
        <taxon>Kitasatosporales</taxon>
        <taxon>Streptomycetaceae</taxon>
        <taxon>Streptomyces</taxon>
        <taxon>Streptomyces violaceusniger group</taxon>
    </lineage>
</organism>
<dbReference type="InterPro" id="IPR050267">
    <property type="entry name" value="Anti-sigma-factor_SerPK"/>
</dbReference>
<evidence type="ECO:0000259" key="2">
    <source>
        <dbReference type="Pfam" id="PF13581"/>
    </source>
</evidence>
<protein>
    <submittedName>
        <fullName evidence="3">ATP-binding protein</fullName>
    </submittedName>
</protein>
<dbReference type="AlphaFoldDB" id="A0A9X2RVL7"/>
<dbReference type="SUPFAM" id="SSF55874">
    <property type="entry name" value="ATPase domain of HSP90 chaperone/DNA topoisomerase II/histidine kinase"/>
    <property type="match status" value="1"/>
</dbReference>
<keyword evidence="1" id="KW-0418">Kinase</keyword>
<dbReference type="PANTHER" id="PTHR35526">
    <property type="entry name" value="ANTI-SIGMA-F FACTOR RSBW-RELATED"/>
    <property type="match status" value="1"/>
</dbReference>
<keyword evidence="1" id="KW-0723">Serine/threonine-protein kinase</keyword>
<dbReference type="InterPro" id="IPR003594">
    <property type="entry name" value="HATPase_dom"/>
</dbReference>
<dbReference type="PANTHER" id="PTHR35526:SF3">
    <property type="entry name" value="ANTI-SIGMA-F FACTOR RSBW"/>
    <property type="match status" value="1"/>
</dbReference>
<dbReference type="RefSeq" id="WP_257631098.1">
    <property type="nucleotide sequence ID" value="NZ_JANIIC010000011.1"/>
</dbReference>
<feature type="domain" description="Histidine kinase/HSP90-like ATPase" evidence="2">
    <location>
        <begin position="42"/>
        <end position="116"/>
    </location>
</feature>